<feature type="domain" description="PhnB-like" evidence="1">
    <location>
        <begin position="2"/>
        <end position="71"/>
    </location>
</feature>
<sequence>MLTVQFTVLGIPCLGLNGGPVFQQSEAFSFQVATDTQEETDAYWNAIVDNGGQTSACGWCKDRWNVSWQITPRTLTAGLAAGGDEAARTFAAMMKMEKIDIAAIDAARRG</sequence>
<protein>
    <recommendedName>
        <fullName evidence="1">PhnB-like domain-containing protein</fullName>
    </recommendedName>
</protein>
<accession>A0A0F9BCN4</accession>
<dbReference type="InterPro" id="IPR028973">
    <property type="entry name" value="PhnB-like"/>
</dbReference>
<dbReference type="InterPro" id="IPR029068">
    <property type="entry name" value="Glyas_Bleomycin-R_OHBP_Dase"/>
</dbReference>
<dbReference type="Gene3D" id="3.10.180.10">
    <property type="entry name" value="2,3-Dihydroxybiphenyl 1,2-Dioxygenase, domain 1"/>
    <property type="match status" value="1"/>
</dbReference>
<proteinExistence type="predicted"/>
<gene>
    <name evidence="2" type="ORF">LCGC14_2465020</name>
</gene>
<dbReference type="PIRSF" id="PIRSF021700">
    <property type="entry name" value="3_dmu_93_MTrfase"/>
    <property type="match status" value="1"/>
</dbReference>
<dbReference type="SUPFAM" id="SSF54593">
    <property type="entry name" value="Glyoxalase/Bleomycin resistance protein/Dihydroxybiphenyl dioxygenase"/>
    <property type="match status" value="1"/>
</dbReference>
<evidence type="ECO:0000313" key="2">
    <source>
        <dbReference type="EMBL" id="KKL19480.1"/>
    </source>
</evidence>
<evidence type="ECO:0000259" key="1">
    <source>
        <dbReference type="Pfam" id="PF06983"/>
    </source>
</evidence>
<name>A0A0F9BCN4_9ZZZZ</name>
<dbReference type="PANTHER" id="PTHR33990">
    <property type="entry name" value="PROTEIN YJDN-RELATED"/>
    <property type="match status" value="1"/>
</dbReference>
<reference evidence="2" key="1">
    <citation type="journal article" date="2015" name="Nature">
        <title>Complex archaea that bridge the gap between prokaryotes and eukaryotes.</title>
        <authorList>
            <person name="Spang A."/>
            <person name="Saw J.H."/>
            <person name="Jorgensen S.L."/>
            <person name="Zaremba-Niedzwiedzka K."/>
            <person name="Martijn J."/>
            <person name="Lind A.E."/>
            <person name="van Eijk R."/>
            <person name="Schleper C."/>
            <person name="Guy L."/>
            <person name="Ettema T.J."/>
        </authorList>
    </citation>
    <scope>NUCLEOTIDE SEQUENCE</scope>
</reference>
<organism evidence="2">
    <name type="scientific">marine sediment metagenome</name>
    <dbReference type="NCBI Taxonomy" id="412755"/>
    <lineage>
        <taxon>unclassified sequences</taxon>
        <taxon>metagenomes</taxon>
        <taxon>ecological metagenomes</taxon>
    </lineage>
</organism>
<dbReference type="PANTHER" id="PTHR33990:SF2">
    <property type="entry name" value="PHNB-LIKE DOMAIN-CONTAINING PROTEIN"/>
    <property type="match status" value="1"/>
</dbReference>
<dbReference type="InterPro" id="IPR009725">
    <property type="entry name" value="3_dmu_93_MTrfase"/>
</dbReference>
<dbReference type="AlphaFoldDB" id="A0A0F9BCN4"/>
<dbReference type="Pfam" id="PF06983">
    <property type="entry name" value="3-dmu-9_3-mt"/>
    <property type="match status" value="1"/>
</dbReference>
<dbReference type="EMBL" id="LAZR01038474">
    <property type="protein sequence ID" value="KKL19480.1"/>
    <property type="molecule type" value="Genomic_DNA"/>
</dbReference>
<comment type="caution">
    <text evidence="2">The sequence shown here is derived from an EMBL/GenBank/DDBJ whole genome shotgun (WGS) entry which is preliminary data.</text>
</comment>